<comment type="caution">
    <text evidence="3">The sequence shown here is derived from an EMBL/GenBank/DDBJ whole genome shotgun (WGS) entry which is preliminary data.</text>
</comment>
<proteinExistence type="inferred from homology"/>
<sequence length="361" mass="41429">MDLFQSSTLKTLFDPPTGDLISGLESIQFKNLCPGEYNDLFIQLRRRSNLLTAAHIAHACYFVSLANRIKREGEKLKGTPDKKRSHRLMAEVCREAGLKIGIIGVGRIGHLLATFLLKYGDVYPDELCLSSRQADLLTDMIQNGVGFCKFNNAYIVQHCDIVFLCVAPHHIRYIIDDIRDRIKSNVLIYSLVLGFPALKLTSLLKHTLIIKPSYQWSELIDKDETLWPIADGIECIFRNDILMKRISLENEDQNDSLVRDDQLVPIIFYALLNILKQNALLNRIQSLKVLSALLFNNSNIDIIIEKFDTIEANNEYFPDFNLVHLTTKTTIIRDLLDHNTNLRRLFSETLISHFTQFKSNY</sequence>
<reference evidence="3" key="1">
    <citation type="submission" date="2021-02" db="EMBL/GenBank/DDBJ databases">
        <authorList>
            <person name="Nowell W R."/>
        </authorList>
    </citation>
    <scope>NUCLEOTIDE SEQUENCE</scope>
</reference>
<dbReference type="EMBL" id="CAJNOO010000062">
    <property type="protein sequence ID" value="CAF0779193.1"/>
    <property type="molecule type" value="Genomic_DNA"/>
</dbReference>
<dbReference type="PANTHER" id="PTHR11645">
    <property type="entry name" value="PYRROLINE-5-CARBOXYLATE REDUCTASE"/>
    <property type="match status" value="1"/>
</dbReference>
<evidence type="ECO:0000259" key="2">
    <source>
        <dbReference type="Pfam" id="PF03807"/>
    </source>
</evidence>
<dbReference type="Pfam" id="PF03807">
    <property type="entry name" value="F420_oxidored"/>
    <property type="match status" value="1"/>
</dbReference>
<accession>A0A813REL5</accession>
<name>A0A813REL5_9BILA</name>
<comment type="similarity">
    <text evidence="1">Belongs to the pyrroline-5-carboxylate reductase family.</text>
</comment>
<dbReference type="InterPro" id="IPR028939">
    <property type="entry name" value="P5C_Rdtase_cat_N"/>
</dbReference>
<evidence type="ECO:0000313" key="3">
    <source>
        <dbReference type="EMBL" id="CAF0779193.1"/>
    </source>
</evidence>
<dbReference type="OrthoDB" id="195672at2759"/>
<gene>
    <name evidence="3" type="ORF">RFH988_LOCUS2797</name>
</gene>
<dbReference type="InterPro" id="IPR036291">
    <property type="entry name" value="NAD(P)-bd_dom_sf"/>
</dbReference>
<dbReference type="GO" id="GO:0055129">
    <property type="term" value="P:L-proline biosynthetic process"/>
    <property type="evidence" value="ECO:0007669"/>
    <property type="project" value="TreeGrafter"/>
</dbReference>
<dbReference type="PANTHER" id="PTHR11645:SF58">
    <property type="entry name" value="NADP-DEPENDENT OXIDOREDUCTASE DOMAIN-CONTAINING PROTEIN 1"/>
    <property type="match status" value="1"/>
</dbReference>
<dbReference type="Gene3D" id="3.40.50.720">
    <property type="entry name" value="NAD(P)-binding Rossmann-like Domain"/>
    <property type="match status" value="1"/>
</dbReference>
<protein>
    <recommendedName>
        <fullName evidence="2">Pyrroline-5-carboxylate reductase catalytic N-terminal domain-containing protein</fullName>
    </recommendedName>
</protein>
<organism evidence="3 4">
    <name type="scientific">Rotaria sordida</name>
    <dbReference type="NCBI Taxonomy" id="392033"/>
    <lineage>
        <taxon>Eukaryota</taxon>
        <taxon>Metazoa</taxon>
        <taxon>Spiralia</taxon>
        <taxon>Gnathifera</taxon>
        <taxon>Rotifera</taxon>
        <taxon>Eurotatoria</taxon>
        <taxon>Bdelloidea</taxon>
        <taxon>Philodinida</taxon>
        <taxon>Philodinidae</taxon>
        <taxon>Rotaria</taxon>
    </lineage>
</organism>
<dbReference type="GO" id="GO:0004735">
    <property type="term" value="F:pyrroline-5-carboxylate reductase activity"/>
    <property type="evidence" value="ECO:0007669"/>
    <property type="project" value="TreeGrafter"/>
</dbReference>
<evidence type="ECO:0000313" key="4">
    <source>
        <dbReference type="Proteomes" id="UP000663882"/>
    </source>
</evidence>
<dbReference type="Proteomes" id="UP000663882">
    <property type="component" value="Unassembled WGS sequence"/>
</dbReference>
<dbReference type="AlphaFoldDB" id="A0A813REL5"/>
<feature type="domain" description="Pyrroline-5-carboxylate reductase catalytic N-terminal" evidence="2">
    <location>
        <begin position="99"/>
        <end position="188"/>
    </location>
</feature>
<dbReference type="SUPFAM" id="SSF51735">
    <property type="entry name" value="NAD(P)-binding Rossmann-fold domains"/>
    <property type="match status" value="1"/>
</dbReference>
<evidence type="ECO:0000256" key="1">
    <source>
        <dbReference type="ARBA" id="ARBA00005525"/>
    </source>
</evidence>